<reference evidence="1 2" key="1">
    <citation type="submission" date="2016-06" db="EMBL/GenBank/DDBJ databases">
        <title>Complete genome sequence of a deep-branching marine Gamma Proteobacterium Woeseia oceani type strain XK5.</title>
        <authorList>
            <person name="Mu D."/>
            <person name="Du Z."/>
        </authorList>
    </citation>
    <scope>NUCLEOTIDE SEQUENCE [LARGE SCALE GENOMIC DNA]</scope>
    <source>
        <strain evidence="1 2">XK5</strain>
    </source>
</reference>
<dbReference type="AlphaFoldDB" id="A0A193LF84"/>
<evidence type="ECO:0000313" key="1">
    <source>
        <dbReference type="EMBL" id="ANO51190.1"/>
    </source>
</evidence>
<dbReference type="Pfam" id="PF04339">
    <property type="entry name" value="FemAB_like"/>
    <property type="match status" value="1"/>
</dbReference>
<protein>
    <recommendedName>
        <fullName evidence="3">GNAT family N-acetyltransferase</fullName>
    </recommendedName>
</protein>
<dbReference type="EMBL" id="CP016268">
    <property type="protein sequence ID" value="ANO51190.1"/>
    <property type="molecule type" value="Genomic_DNA"/>
</dbReference>
<dbReference type="SUPFAM" id="SSF55729">
    <property type="entry name" value="Acyl-CoA N-acyltransferases (Nat)"/>
    <property type="match status" value="1"/>
</dbReference>
<gene>
    <name evidence="1" type="ORF">BA177_08215</name>
</gene>
<sequence length="383" mass="44001">MPIEIVARLQDVDAAAWDRLNRHDYPFLRHAFLVAAEETACVSPATGWQPCHLLMRDDEGQLLAAMPLYEKMHSFGEFVFDWAWARAYSQAGLDYYPKLVSAVPFTPAGSPRLLCQADLADTAPRALLDRAIALAKERGASSLHVQFPHEDELPVLQQAGLKLRKDCQFHWRNRNYQSFDEFLAQFSSRKRKKVRRDRRAVSEQGIYFQRLHGNEMSAELWATVYELISRTFLNRGGMPYYNLDFFMRVAASLPANIMVILAQRQEQHIAAAVFFVSTDTLYGRYWGSDGQHDALHFETCYYQGIDYCIEHGLQSFEPGTQGEHKVSRGFLPTNTWSAHWLAHDEFFAAVGQYLKQEQAHVDNYIDDVEAHSPYRRSPDQEAP</sequence>
<dbReference type="OrthoDB" id="9776898at2"/>
<dbReference type="InterPro" id="IPR007434">
    <property type="entry name" value="FemAB-like"/>
</dbReference>
<dbReference type="PANTHER" id="PTHR47017">
    <property type="entry name" value="ACYL-COA"/>
    <property type="match status" value="1"/>
</dbReference>
<evidence type="ECO:0000313" key="2">
    <source>
        <dbReference type="Proteomes" id="UP000092695"/>
    </source>
</evidence>
<dbReference type="InterPro" id="IPR016181">
    <property type="entry name" value="Acyl_CoA_acyltransferase"/>
</dbReference>
<accession>A0A193LF84</accession>
<dbReference type="Gene3D" id="3.40.630.30">
    <property type="match status" value="1"/>
</dbReference>
<organism evidence="1 2">
    <name type="scientific">Woeseia oceani</name>
    <dbReference type="NCBI Taxonomy" id="1548547"/>
    <lineage>
        <taxon>Bacteria</taxon>
        <taxon>Pseudomonadati</taxon>
        <taxon>Pseudomonadota</taxon>
        <taxon>Gammaproteobacteria</taxon>
        <taxon>Woeseiales</taxon>
        <taxon>Woeseiaceae</taxon>
        <taxon>Woeseia</taxon>
    </lineage>
</organism>
<name>A0A193LF84_9GAMM</name>
<dbReference type="STRING" id="1548547.BA177_08215"/>
<keyword evidence="2" id="KW-1185">Reference proteome</keyword>
<dbReference type="RefSeq" id="WP_068615295.1">
    <property type="nucleotide sequence ID" value="NZ_CP016268.1"/>
</dbReference>
<dbReference type="KEGG" id="woc:BA177_08215"/>
<dbReference type="Proteomes" id="UP000092695">
    <property type="component" value="Chromosome"/>
</dbReference>
<dbReference type="PANTHER" id="PTHR47017:SF1">
    <property type="entry name" value="ACYL-COA"/>
    <property type="match status" value="1"/>
</dbReference>
<proteinExistence type="predicted"/>
<evidence type="ECO:0008006" key="3">
    <source>
        <dbReference type="Google" id="ProtNLM"/>
    </source>
</evidence>